<organism evidence="2 3">
    <name type="scientific">Diaporthe helianthi</name>
    <dbReference type="NCBI Taxonomy" id="158607"/>
    <lineage>
        <taxon>Eukaryota</taxon>
        <taxon>Fungi</taxon>
        <taxon>Dikarya</taxon>
        <taxon>Ascomycota</taxon>
        <taxon>Pezizomycotina</taxon>
        <taxon>Sordariomycetes</taxon>
        <taxon>Sordariomycetidae</taxon>
        <taxon>Diaporthales</taxon>
        <taxon>Diaporthaceae</taxon>
        <taxon>Diaporthe</taxon>
    </lineage>
</organism>
<accession>A0A2P5IA42</accession>
<dbReference type="EMBL" id="MAVT02000119">
    <property type="protein sequence ID" value="POS79367.1"/>
    <property type="molecule type" value="Genomic_DNA"/>
</dbReference>
<feature type="region of interest" description="Disordered" evidence="1">
    <location>
        <begin position="1"/>
        <end position="30"/>
    </location>
</feature>
<protein>
    <submittedName>
        <fullName evidence="2">Uncharacterized protein</fullName>
    </submittedName>
</protein>
<proteinExistence type="predicted"/>
<evidence type="ECO:0000313" key="3">
    <source>
        <dbReference type="Proteomes" id="UP000094444"/>
    </source>
</evidence>
<dbReference type="InParanoid" id="A0A2P5IA42"/>
<keyword evidence="3" id="KW-1185">Reference proteome</keyword>
<feature type="compositionally biased region" description="Low complexity" evidence="1">
    <location>
        <begin position="1"/>
        <end position="23"/>
    </location>
</feature>
<reference evidence="2" key="1">
    <citation type="submission" date="2017-09" db="EMBL/GenBank/DDBJ databases">
        <title>Polyketide synthases of a Diaporthe helianthi virulent isolate.</title>
        <authorList>
            <person name="Baroncelli R."/>
        </authorList>
    </citation>
    <scope>NUCLEOTIDE SEQUENCE [LARGE SCALE GENOMIC DNA]</scope>
    <source>
        <strain evidence="2">7/96</strain>
    </source>
</reference>
<comment type="caution">
    <text evidence="2">The sequence shown here is derived from an EMBL/GenBank/DDBJ whole genome shotgun (WGS) entry which is preliminary data.</text>
</comment>
<evidence type="ECO:0000313" key="2">
    <source>
        <dbReference type="EMBL" id="POS79367.1"/>
    </source>
</evidence>
<sequence length="142" mass="15138">MTNSAASKASSSTTTSTTNTNTTDIVNLNQRNPGQASTCITDSPWLMLGGYGMYLDGWGQDPDGCGKGILDNLRGQCWGTVERWECWHWGSGVKVTFRIPAGGSGCVTNAVWLASPKDNREEGLCCSYIGPSLIWGGINHCG</sequence>
<dbReference type="OrthoDB" id="5243936at2759"/>
<gene>
    <name evidence="2" type="ORF">DHEL01_v202252</name>
</gene>
<name>A0A2P5IA42_DIAHE</name>
<evidence type="ECO:0000256" key="1">
    <source>
        <dbReference type="SAM" id="MobiDB-lite"/>
    </source>
</evidence>
<dbReference type="Proteomes" id="UP000094444">
    <property type="component" value="Unassembled WGS sequence"/>
</dbReference>
<dbReference type="AlphaFoldDB" id="A0A2P5IA42"/>